<keyword evidence="1" id="KW-0812">Transmembrane</keyword>
<organism evidence="2 3">
    <name type="scientific">Spiribacter pallidus</name>
    <dbReference type="NCBI Taxonomy" id="1987936"/>
    <lineage>
        <taxon>Bacteria</taxon>
        <taxon>Pseudomonadati</taxon>
        <taxon>Pseudomonadota</taxon>
        <taxon>Gammaproteobacteria</taxon>
        <taxon>Chromatiales</taxon>
        <taxon>Ectothiorhodospiraceae</taxon>
        <taxon>Spiribacter</taxon>
    </lineage>
</organism>
<keyword evidence="3" id="KW-1185">Reference proteome</keyword>
<evidence type="ECO:0000313" key="3">
    <source>
        <dbReference type="Proteomes" id="UP001556709"/>
    </source>
</evidence>
<dbReference type="PANTHER" id="PTHR38602">
    <property type="entry name" value="INNER MEMBRANE PROTEIN-RELATED"/>
    <property type="match status" value="1"/>
</dbReference>
<name>A0ABV3TCU7_9GAMM</name>
<keyword evidence="1" id="KW-0472">Membrane</keyword>
<dbReference type="Pfam" id="PF09838">
    <property type="entry name" value="DUF2065"/>
    <property type="match status" value="1"/>
</dbReference>
<dbReference type="EMBL" id="JBAKFM010000002">
    <property type="protein sequence ID" value="MEX0468940.1"/>
    <property type="molecule type" value="Genomic_DNA"/>
</dbReference>
<dbReference type="PANTHER" id="PTHR38602:SF1">
    <property type="entry name" value="INNER MEMBRANE PROTEIN"/>
    <property type="match status" value="1"/>
</dbReference>
<proteinExistence type="predicted"/>
<evidence type="ECO:0000256" key="1">
    <source>
        <dbReference type="SAM" id="Phobius"/>
    </source>
</evidence>
<dbReference type="InterPro" id="IPR019201">
    <property type="entry name" value="DUF2065"/>
</dbReference>
<gene>
    <name evidence="2" type="ORF">V6X73_04240</name>
</gene>
<evidence type="ECO:0000313" key="2">
    <source>
        <dbReference type="EMBL" id="MEX0468940.1"/>
    </source>
</evidence>
<reference evidence="2 3" key="1">
    <citation type="submission" date="2024-02" db="EMBL/GenBank/DDBJ databases">
        <title>New especies of Spiribacter isolated from saline water.</title>
        <authorList>
            <person name="Leon M.J."/>
            <person name="De La Haba R."/>
            <person name="Sanchez-Porro C."/>
            <person name="Ventosa A."/>
        </authorList>
    </citation>
    <scope>NUCLEOTIDE SEQUENCE [LARGE SCALE GENOMIC DNA]</scope>
    <source>
        <strain evidence="3">ag22IC6-390</strain>
    </source>
</reference>
<sequence length="64" mass="7037">MQDLLTAVALLLIIEGILPFLSPRTLRKALFAIVQQNDKSLRWTGLASMLTGVALLYLIRQGGI</sequence>
<comment type="caution">
    <text evidence="2">The sequence shown here is derived from an EMBL/GenBank/DDBJ whole genome shotgun (WGS) entry which is preliminary data.</text>
</comment>
<dbReference type="RefSeq" id="WP_367958841.1">
    <property type="nucleotide sequence ID" value="NZ_JBAKFK010000002.1"/>
</dbReference>
<protein>
    <submittedName>
        <fullName evidence="2">DUF2065 domain-containing protein</fullName>
    </submittedName>
</protein>
<dbReference type="Proteomes" id="UP001556709">
    <property type="component" value="Unassembled WGS sequence"/>
</dbReference>
<feature type="transmembrane region" description="Helical" evidence="1">
    <location>
        <begin position="40"/>
        <end position="59"/>
    </location>
</feature>
<keyword evidence="1" id="KW-1133">Transmembrane helix</keyword>
<accession>A0ABV3TCU7</accession>